<proteinExistence type="predicted"/>
<evidence type="ECO:0000256" key="2">
    <source>
        <dbReference type="ARBA" id="ARBA00023163"/>
    </source>
</evidence>
<dbReference type="PANTHER" id="PTHR34580">
    <property type="match status" value="1"/>
</dbReference>
<dbReference type="PROSITE" id="PS52050">
    <property type="entry name" value="WYL"/>
    <property type="match status" value="1"/>
</dbReference>
<dbReference type="InterPro" id="IPR001034">
    <property type="entry name" value="DeoR_HTH"/>
</dbReference>
<dbReference type="InterPro" id="IPR026881">
    <property type="entry name" value="WYL_dom"/>
</dbReference>
<keyword evidence="2" id="KW-0804">Transcription</keyword>
<gene>
    <name evidence="4" type="ORF">C3B61_15050</name>
</gene>
<dbReference type="InterPro" id="IPR051534">
    <property type="entry name" value="CBASS_pafABC_assoc_protein"/>
</dbReference>
<comment type="caution">
    <text evidence="4">The sequence shown here is derived from an EMBL/GenBank/DDBJ whole genome shotgun (WGS) entry which is preliminary data.</text>
</comment>
<dbReference type="AlphaFoldDB" id="A0A2S3ZBI2"/>
<dbReference type="InterPro" id="IPR028349">
    <property type="entry name" value="PafC-like"/>
</dbReference>
<dbReference type="InterPro" id="IPR013196">
    <property type="entry name" value="HTH_11"/>
</dbReference>
<dbReference type="PIRSF" id="PIRSF016838">
    <property type="entry name" value="PafC"/>
    <property type="match status" value="1"/>
</dbReference>
<dbReference type="Pfam" id="PF25583">
    <property type="entry name" value="WCX"/>
    <property type="match status" value="1"/>
</dbReference>
<evidence type="ECO:0000313" key="5">
    <source>
        <dbReference type="Proteomes" id="UP000237340"/>
    </source>
</evidence>
<accession>A0A2S3ZBI2</accession>
<keyword evidence="5" id="KW-1185">Reference proteome</keyword>
<organism evidence="4 5">
    <name type="scientific">Cryobacterium zongtaii</name>
    <dbReference type="NCBI Taxonomy" id="1259217"/>
    <lineage>
        <taxon>Bacteria</taxon>
        <taxon>Bacillati</taxon>
        <taxon>Actinomycetota</taxon>
        <taxon>Actinomycetes</taxon>
        <taxon>Micrococcales</taxon>
        <taxon>Microbacteriaceae</taxon>
        <taxon>Cryobacterium</taxon>
    </lineage>
</organism>
<dbReference type="PROSITE" id="PS51000">
    <property type="entry name" value="HTH_DEOR_2"/>
    <property type="match status" value="1"/>
</dbReference>
<dbReference type="GO" id="GO:0003700">
    <property type="term" value="F:DNA-binding transcription factor activity"/>
    <property type="evidence" value="ECO:0007669"/>
    <property type="project" value="InterPro"/>
</dbReference>
<evidence type="ECO:0000259" key="3">
    <source>
        <dbReference type="PROSITE" id="PS51000"/>
    </source>
</evidence>
<dbReference type="InterPro" id="IPR057727">
    <property type="entry name" value="WCX_dom"/>
</dbReference>
<dbReference type="Proteomes" id="UP000237340">
    <property type="component" value="Unassembled WGS sequence"/>
</dbReference>
<dbReference type="SUPFAM" id="SSF46785">
    <property type="entry name" value="Winged helix' DNA-binding domain"/>
    <property type="match status" value="1"/>
</dbReference>
<dbReference type="EMBL" id="PPXD01000024">
    <property type="protein sequence ID" value="POH62993.1"/>
    <property type="molecule type" value="Genomic_DNA"/>
</dbReference>
<keyword evidence="1" id="KW-0805">Transcription regulation</keyword>
<evidence type="ECO:0000256" key="1">
    <source>
        <dbReference type="ARBA" id="ARBA00023015"/>
    </source>
</evidence>
<dbReference type="RefSeq" id="WP_103461411.1">
    <property type="nucleotide sequence ID" value="NZ_PPXD01000024.1"/>
</dbReference>
<dbReference type="Pfam" id="PF13280">
    <property type="entry name" value="WYL"/>
    <property type="match status" value="1"/>
</dbReference>
<dbReference type="PANTHER" id="PTHR34580:SF1">
    <property type="entry name" value="PROTEIN PAFC"/>
    <property type="match status" value="1"/>
</dbReference>
<reference evidence="4 5" key="1">
    <citation type="submission" date="2018-01" db="EMBL/GenBank/DDBJ databases">
        <title>Cryobacterium sp. nov., from glaciers in China.</title>
        <authorList>
            <person name="Liu Q."/>
            <person name="Xin Y.-H."/>
        </authorList>
    </citation>
    <scope>NUCLEOTIDE SEQUENCE [LARGE SCALE GENOMIC DNA]</scope>
    <source>
        <strain evidence="4 5">TMN-42</strain>
    </source>
</reference>
<dbReference type="InterPro" id="IPR036390">
    <property type="entry name" value="WH_DNA-bd_sf"/>
</dbReference>
<dbReference type="Pfam" id="PF08279">
    <property type="entry name" value="HTH_11"/>
    <property type="match status" value="1"/>
</dbReference>
<dbReference type="InterPro" id="IPR036388">
    <property type="entry name" value="WH-like_DNA-bd_sf"/>
</dbReference>
<evidence type="ECO:0000313" key="4">
    <source>
        <dbReference type="EMBL" id="POH62993.1"/>
    </source>
</evidence>
<protein>
    <submittedName>
        <fullName evidence="4">Transcriptional regulator</fullName>
    </submittedName>
</protein>
<sequence length="319" mass="35609">MKAARLLSLLLVLQTRQRVTSIELAERLEVSVRTILRDVEALSTAGVPVYAERGRHGGIVLLPGARLNASHLEPAEMDSLSLAGLDSAQRAQLGITAAHDMAIRKIAARRLAGTNGDTNLAELVIVDNSGWLAAEVRETRVADLALTLRSRPRLRIHYRRSGAEHATRRDVDPYGLVSKSGRWYLVADVDETAKLFNLERLERYEALREPATTRPDEDLRSVWSELKHRSERPGQVVVTVKLRGTRIDLARRILGSRLREAGSNEDGWQLFTVSYPDVESVRQLLQFGDHIEVLAPERARQRIVELATGLAKRHNTPPA</sequence>
<dbReference type="Gene3D" id="1.10.10.10">
    <property type="entry name" value="Winged helix-like DNA-binding domain superfamily/Winged helix DNA-binding domain"/>
    <property type="match status" value="1"/>
</dbReference>
<name>A0A2S3ZBI2_9MICO</name>
<feature type="domain" description="HTH deoR-type" evidence="3">
    <location>
        <begin position="2"/>
        <end position="61"/>
    </location>
</feature>